<reference evidence="2 3" key="1">
    <citation type="submission" date="2010-10" db="EMBL/GenBank/DDBJ databases">
        <title>Complete sequence of Frankia sp. EuI1c.</title>
        <authorList>
            <consortium name="US DOE Joint Genome Institute"/>
            <person name="Lucas S."/>
            <person name="Copeland A."/>
            <person name="Lapidus A."/>
            <person name="Cheng J.-F."/>
            <person name="Bruce D."/>
            <person name="Goodwin L."/>
            <person name="Pitluck S."/>
            <person name="Chertkov O."/>
            <person name="Detter J.C."/>
            <person name="Han C."/>
            <person name="Tapia R."/>
            <person name="Land M."/>
            <person name="Hauser L."/>
            <person name="Jeffries C."/>
            <person name="Kyrpides N."/>
            <person name="Ivanova N."/>
            <person name="Mikhailova N."/>
            <person name="Beauchemin N."/>
            <person name="Sen A."/>
            <person name="Sur S.A."/>
            <person name="Gtari M."/>
            <person name="Wall L."/>
            <person name="Tisa L."/>
            <person name="Woyke T."/>
        </authorList>
    </citation>
    <scope>NUCLEOTIDE SEQUENCE [LARGE SCALE GENOMIC DNA]</scope>
    <source>
        <strain evidence="3">DSM 45817 / CECT 9037 / EuI1c</strain>
    </source>
</reference>
<dbReference type="EMBL" id="CP002299">
    <property type="protein sequence ID" value="ADP80918.1"/>
    <property type="molecule type" value="Genomic_DNA"/>
</dbReference>
<name>E3J939_PSEI1</name>
<evidence type="ECO:0000313" key="2">
    <source>
        <dbReference type="EMBL" id="ADP80918.1"/>
    </source>
</evidence>
<proteinExistence type="predicted"/>
<dbReference type="InParanoid" id="E3J939"/>
<gene>
    <name evidence="2" type="ordered locus">FraEuI1c_2892</name>
</gene>
<sequence>MEKLTDSTDDDAAWRGMTFYSAVTAKDLWAAGALTPQQVSDETAAATARLAEAGWPHTGAMTKVLVSQTAEEGGFQLHYVWFKPNWVLRRHHHPADCLYYVVSGTAHMGRRVLKAGDSFFVPSGVQYQYSAGPEGCEVLEIRRGSKIVDTVVAEHSPAQWDRMVETMRDNREAWEQLRLSPTFANRNDDVPVTHAVLGPDDAR</sequence>
<dbReference type="KEGG" id="fri:FraEuI1c_2892"/>
<dbReference type="InterPro" id="IPR013096">
    <property type="entry name" value="Cupin_2"/>
</dbReference>
<dbReference type="Proteomes" id="UP000002484">
    <property type="component" value="Chromosome"/>
</dbReference>
<dbReference type="HOGENOM" id="CLU_1508649_0_0_11"/>
<dbReference type="InterPro" id="IPR014710">
    <property type="entry name" value="RmlC-like_jellyroll"/>
</dbReference>
<evidence type="ECO:0000259" key="1">
    <source>
        <dbReference type="Pfam" id="PF07883"/>
    </source>
</evidence>
<keyword evidence="3" id="KW-1185">Reference proteome</keyword>
<dbReference type="SUPFAM" id="SSF51182">
    <property type="entry name" value="RmlC-like cupins"/>
    <property type="match status" value="1"/>
</dbReference>
<protein>
    <submittedName>
        <fullName evidence="2">Cupin 2 conserved barrel domain protein</fullName>
    </submittedName>
</protein>
<evidence type="ECO:0000313" key="3">
    <source>
        <dbReference type="Proteomes" id="UP000002484"/>
    </source>
</evidence>
<organism evidence="2 3">
    <name type="scientific">Pseudofrankia inefficax (strain DSM 45817 / CECT 9037 / DDB 130130 / EuI1c)</name>
    <name type="common">Frankia inefficax</name>
    <dbReference type="NCBI Taxonomy" id="298654"/>
    <lineage>
        <taxon>Bacteria</taxon>
        <taxon>Bacillati</taxon>
        <taxon>Actinomycetota</taxon>
        <taxon>Actinomycetes</taxon>
        <taxon>Frankiales</taxon>
        <taxon>Frankiaceae</taxon>
        <taxon>Pseudofrankia</taxon>
    </lineage>
</organism>
<feature type="domain" description="Cupin type-2" evidence="1">
    <location>
        <begin position="82"/>
        <end position="141"/>
    </location>
</feature>
<dbReference type="AlphaFoldDB" id="E3J939"/>
<dbReference type="Gene3D" id="2.60.120.10">
    <property type="entry name" value="Jelly Rolls"/>
    <property type="match status" value="1"/>
</dbReference>
<dbReference type="Pfam" id="PF07883">
    <property type="entry name" value="Cupin_2"/>
    <property type="match status" value="1"/>
</dbReference>
<dbReference type="eggNOG" id="COG1917">
    <property type="taxonomic scope" value="Bacteria"/>
</dbReference>
<dbReference type="InterPro" id="IPR011051">
    <property type="entry name" value="RmlC_Cupin_sf"/>
</dbReference>
<accession>E3J939</accession>
<dbReference type="STRING" id="298654.FraEuI1c_2892"/>